<reference evidence="1 2" key="1">
    <citation type="journal article" date="2012" name="Appl. Environ. Microbiol.">
        <title>Short-read sequencing for genomic analysis of the brown rot fungus Fibroporia radiculosa.</title>
        <authorList>
            <person name="Tang J.D."/>
            <person name="Perkins A.D."/>
            <person name="Sonstegard T.S."/>
            <person name="Schroeder S.G."/>
            <person name="Burgess S.C."/>
            <person name="Diehl S.V."/>
        </authorList>
    </citation>
    <scope>NUCLEOTIDE SEQUENCE [LARGE SCALE GENOMIC DNA]</scope>
    <source>
        <strain evidence="1 2">TFFH 294</strain>
    </source>
</reference>
<dbReference type="RefSeq" id="XP_012177101.1">
    <property type="nucleotide sequence ID" value="XM_012321711.1"/>
</dbReference>
<dbReference type="Proteomes" id="UP000006352">
    <property type="component" value="Unassembled WGS sequence"/>
</dbReference>
<organism evidence="1 2">
    <name type="scientific">Fibroporia radiculosa</name>
    <dbReference type="NCBI Taxonomy" id="599839"/>
    <lineage>
        <taxon>Eukaryota</taxon>
        <taxon>Fungi</taxon>
        <taxon>Dikarya</taxon>
        <taxon>Basidiomycota</taxon>
        <taxon>Agaricomycotina</taxon>
        <taxon>Agaricomycetes</taxon>
        <taxon>Polyporales</taxon>
        <taxon>Fibroporiaceae</taxon>
        <taxon>Fibroporia</taxon>
    </lineage>
</organism>
<dbReference type="HOGENOM" id="CLU_1555282_0_0_1"/>
<sequence>MRTARLLASYQRYASAPTSQYMRRLPLIMYPHTADLANAPKRATRRLRRAQTRNTGTHCRWLRFSGVAECFGSIAGHARDEAQYATIALEVYRTIRMVLVRLSRDIRVMTHSAPSRVSSRREIGVQHVACTTLACSPARPSPDSRSMPITPSAAVILVAERHPRQKARSTGF</sequence>
<dbReference type="EMBL" id="HE797639">
    <property type="protein sequence ID" value="CCM07080.1"/>
    <property type="molecule type" value="Genomic_DNA"/>
</dbReference>
<dbReference type="InParanoid" id="J7RVY5"/>
<proteinExistence type="predicted"/>
<name>J7RVY5_9APHY</name>
<accession>J7RVY5</accession>
<keyword evidence="2" id="KW-1185">Reference proteome</keyword>
<protein>
    <submittedName>
        <fullName evidence="1">Uncharacterized protein</fullName>
    </submittedName>
</protein>
<dbReference type="AlphaFoldDB" id="J7RVY5"/>
<evidence type="ECO:0000313" key="1">
    <source>
        <dbReference type="EMBL" id="CCM07080.1"/>
    </source>
</evidence>
<dbReference type="GeneID" id="24101980"/>
<gene>
    <name evidence="1" type="ORF">FIBRA_09404</name>
</gene>
<evidence type="ECO:0000313" key="2">
    <source>
        <dbReference type="Proteomes" id="UP000006352"/>
    </source>
</evidence>